<dbReference type="Gene3D" id="2.60.40.790">
    <property type="match status" value="2"/>
</dbReference>
<dbReference type="SUPFAM" id="SSF49764">
    <property type="entry name" value="HSP20-like chaperones"/>
    <property type="match status" value="2"/>
</dbReference>
<evidence type="ECO:0000259" key="3">
    <source>
        <dbReference type="PROSITE" id="PS01031"/>
    </source>
</evidence>
<dbReference type="GO" id="GO:0051082">
    <property type="term" value="F:unfolded protein binding"/>
    <property type="evidence" value="ECO:0007669"/>
    <property type="project" value="TreeGrafter"/>
</dbReference>
<dbReference type="PANTHER" id="PTHR45640">
    <property type="entry name" value="HEAT SHOCK PROTEIN HSP-12.2-RELATED"/>
    <property type="match status" value="1"/>
</dbReference>
<comment type="similarity">
    <text evidence="1 2">Belongs to the small heat shock protein (HSP20) family.</text>
</comment>
<evidence type="ECO:0000256" key="2">
    <source>
        <dbReference type="RuleBase" id="RU003616"/>
    </source>
</evidence>
<dbReference type="CDD" id="cd06526">
    <property type="entry name" value="metazoan_ACD"/>
    <property type="match status" value="1"/>
</dbReference>
<dbReference type="PANTHER" id="PTHR45640:SF26">
    <property type="entry name" value="RE23625P"/>
    <property type="match status" value="1"/>
</dbReference>
<dbReference type="GO" id="GO:0005634">
    <property type="term" value="C:nucleus"/>
    <property type="evidence" value="ECO:0007669"/>
    <property type="project" value="TreeGrafter"/>
</dbReference>
<protein>
    <recommendedName>
        <fullName evidence="3">SHSP domain-containing protein</fullName>
    </recommendedName>
</protein>
<dbReference type="Pfam" id="PF00011">
    <property type="entry name" value="HSP20"/>
    <property type="match status" value="2"/>
</dbReference>
<accession>A0A813M2H1</accession>
<keyword evidence="5" id="KW-1185">Reference proteome</keyword>
<organism evidence="4 5">
    <name type="scientific">Brachionus calyciflorus</name>
    <dbReference type="NCBI Taxonomy" id="104777"/>
    <lineage>
        <taxon>Eukaryota</taxon>
        <taxon>Metazoa</taxon>
        <taxon>Spiralia</taxon>
        <taxon>Gnathifera</taxon>
        <taxon>Rotifera</taxon>
        <taxon>Eurotatoria</taxon>
        <taxon>Monogononta</taxon>
        <taxon>Pseudotrocha</taxon>
        <taxon>Ploima</taxon>
        <taxon>Brachionidae</taxon>
        <taxon>Brachionus</taxon>
    </lineage>
</organism>
<dbReference type="GO" id="GO:0042026">
    <property type="term" value="P:protein refolding"/>
    <property type="evidence" value="ECO:0007669"/>
    <property type="project" value="TreeGrafter"/>
</dbReference>
<dbReference type="PROSITE" id="PS01031">
    <property type="entry name" value="SHSP"/>
    <property type="match status" value="1"/>
</dbReference>
<comment type="caution">
    <text evidence="4">The sequence shown here is derived from an EMBL/GenBank/DDBJ whole genome shotgun (WGS) entry which is preliminary data.</text>
</comment>
<evidence type="ECO:0000313" key="5">
    <source>
        <dbReference type="Proteomes" id="UP000663879"/>
    </source>
</evidence>
<dbReference type="OrthoDB" id="10060792at2759"/>
<sequence length="270" mass="31529">MSLIPNPFQRSAFDIDLWSSLDSLDLDFFDPFDELDRRMMARNFRWLNDPFNLRDHFPLSRPRVPEKYRIRVDCKGFSSDSVKISFSDDKKKIIVYAKEGEKNSKDEDYSLKEFKKTYDLPPKAETSKMISFFTPNGQLVVEIPIKVDEPRVKFNNEDHFPQVIDTENGAKQVQMNFPVPTSIDPSKIKVTCTDRDVIIQAEDRQERSDGFFKTSYYTRTTLPENTKIDTLNCTLENNKLFLKAALDPNFKSSYRTIPVETSPRYTSIRN</sequence>
<dbReference type="InterPro" id="IPR008978">
    <property type="entry name" value="HSP20-like_chaperone"/>
</dbReference>
<dbReference type="Proteomes" id="UP000663879">
    <property type="component" value="Unassembled WGS sequence"/>
</dbReference>
<dbReference type="AlphaFoldDB" id="A0A813M2H1"/>
<evidence type="ECO:0000313" key="4">
    <source>
        <dbReference type="EMBL" id="CAF0703130.1"/>
    </source>
</evidence>
<dbReference type="GO" id="GO:0005737">
    <property type="term" value="C:cytoplasm"/>
    <property type="evidence" value="ECO:0007669"/>
    <property type="project" value="TreeGrafter"/>
</dbReference>
<dbReference type="CDD" id="cd00298">
    <property type="entry name" value="ACD_sHsps_p23-like"/>
    <property type="match status" value="1"/>
</dbReference>
<reference evidence="4" key="1">
    <citation type="submission" date="2021-02" db="EMBL/GenBank/DDBJ databases">
        <authorList>
            <person name="Nowell W R."/>
        </authorList>
    </citation>
    <scope>NUCLEOTIDE SEQUENCE</scope>
    <source>
        <strain evidence="4">Ploen Becks lab</strain>
    </source>
</reference>
<proteinExistence type="inferred from homology"/>
<gene>
    <name evidence="4" type="ORF">OXX778_LOCUS35</name>
</gene>
<feature type="domain" description="SHSP" evidence="3">
    <location>
        <begin position="50"/>
        <end position="161"/>
    </location>
</feature>
<dbReference type="InterPro" id="IPR001436">
    <property type="entry name" value="Alpha-crystallin/sHSP_animal"/>
</dbReference>
<name>A0A813M2H1_9BILA</name>
<dbReference type="GO" id="GO:0009408">
    <property type="term" value="P:response to heat"/>
    <property type="evidence" value="ECO:0007669"/>
    <property type="project" value="TreeGrafter"/>
</dbReference>
<dbReference type="InterPro" id="IPR002068">
    <property type="entry name" value="A-crystallin/Hsp20_dom"/>
</dbReference>
<dbReference type="EMBL" id="CAJNOC010000002">
    <property type="protein sequence ID" value="CAF0703130.1"/>
    <property type="molecule type" value="Genomic_DNA"/>
</dbReference>
<evidence type="ECO:0000256" key="1">
    <source>
        <dbReference type="PROSITE-ProRule" id="PRU00285"/>
    </source>
</evidence>